<organism evidence="2 3">
    <name type="scientific">Rhizoctonia solani</name>
    <dbReference type="NCBI Taxonomy" id="456999"/>
    <lineage>
        <taxon>Eukaryota</taxon>
        <taxon>Fungi</taxon>
        <taxon>Dikarya</taxon>
        <taxon>Basidiomycota</taxon>
        <taxon>Agaricomycotina</taxon>
        <taxon>Agaricomycetes</taxon>
        <taxon>Cantharellales</taxon>
        <taxon>Ceratobasidiaceae</taxon>
        <taxon>Rhizoctonia</taxon>
    </lineage>
</organism>
<protein>
    <recommendedName>
        <fullName evidence="1">CHAT domain-containing protein</fullName>
    </recommendedName>
</protein>
<dbReference type="InterPro" id="IPR024983">
    <property type="entry name" value="CHAT_dom"/>
</dbReference>
<dbReference type="EMBL" id="CAJMWR010000168">
    <property type="protein sequence ID" value="CAE6352290.1"/>
    <property type="molecule type" value="Genomic_DNA"/>
</dbReference>
<dbReference type="Gene3D" id="1.25.40.10">
    <property type="entry name" value="Tetratricopeptide repeat domain"/>
    <property type="match status" value="2"/>
</dbReference>
<evidence type="ECO:0000313" key="2">
    <source>
        <dbReference type="EMBL" id="CAE6352290.1"/>
    </source>
</evidence>
<reference evidence="2" key="1">
    <citation type="submission" date="2021-01" db="EMBL/GenBank/DDBJ databases">
        <authorList>
            <person name="Kaushik A."/>
        </authorList>
    </citation>
    <scope>NUCLEOTIDE SEQUENCE</scope>
    <source>
        <strain evidence="2">AG1-1A</strain>
    </source>
</reference>
<accession>A0A8H2WBU1</accession>
<comment type="caution">
    <text evidence="2">The sequence shown here is derived from an EMBL/GenBank/DDBJ whole genome shotgun (WGS) entry which is preliminary data.</text>
</comment>
<gene>
    <name evidence="2" type="ORF">RDB_LOCUS9131</name>
</gene>
<name>A0A8H2WBU1_9AGAM</name>
<evidence type="ECO:0000259" key="1">
    <source>
        <dbReference type="Pfam" id="PF12770"/>
    </source>
</evidence>
<dbReference type="AlphaFoldDB" id="A0A8H2WBU1"/>
<dbReference type="InterPro" id="IPR011990">
    <property type="entry name" value="TPR-like_helical_dom_sf"/>
</dbReference>
<feature type="domain" description="CHAT" evidence="1">
    <location>
        <begin position="658"/>
        <end position="938"/>
    </location>
</feature>
<evidence type="ECO:0000313" key="3">
    <source>
        <dbReference type="Proteomes" id="UP000663840"/>
    </source>
</evidence>
<sequence>MTATMEALDHEGLFEQGELHHEQFLHLGNLDDIEKAIEYGNRALDLTPNEHPRVPTQLTCLGAYYNDRFRQLDNPEDMEKSIDCHKRALGLTPEDHPEFAYRLGNLGISHSVRFRHLGQLEDLEKSIDCKARVVALTPDGHPDLPNWHATLGVSYADRYRCLGELDDLEKWIESDSRALALTPDDHPDLPERHANLGMSYGVRYQRLGELGDLNKSIDHKTRALELTPNGHPDLSYRHADLGASYGTRYQRLGQPEDLDKWVECDSCALALTPDGHPDYPERHANLGMSCGIRYQRLGKLDDLDKSIEHKTCAAALTPDGHPDQLDRYADLGAAYGDRFQRLGTPSDLEKAIKCQDRVLSLTPNGHSELSLRHFNRAILLHNKYRRTGNRSDLDNSLGSFRNSSDLSNGATRDVFNNALRWTELASKYSYLEPVEAFRTTVELLDQFIWLGAATKEQQLLDLSVAEGLAAQAASAAILSLEFNKALEWLEHARRAVWDRRLMLRSPLDNLASSHPDLAARLESITQQLHRTSSESPESRPVPPEHRHRLITEYIDLIAHIRDLPGFGDFLLPTKVKDLLRAARNGPVVVINCHETRCDALLVLPGNNRISHVALPNFTEQKARNARSEVEAWLRRGPIPERKVRRPLQETDPAMGLVLSNLWYDVVKPVLNYLGYLNNPPTDELPHITWCPTGVASLLPLHAAGDYDQPRSRVFDHVVSSYTPTLTALLAYTPTVPSCIPEILAVGQDSTPGHSPLPGSVSELTHIRSHAKDRAVYSQLTGDQATTTTVLSAMKQHDWIHLACHAQHNIVDPTKGGFHLHDGALDLAAITRRSFKDKGLAFLSVRQGPMAHEKLPDEVIHLASGMLMAGYPSVIAPMWSVADDDTPFMADKIYAQLMESRKIGNGEVGKALHHALAALREKVGEKEFGRWVPYIHIGS</sequence>
<dbReference type="Proteomes" id="UP000663840">
    <property type="component" value="Unassembled WGS sequence"/>
</dbReference>
<dbReference type="Pfam" id="PF12770">
    <property type="entry name" value="CHAT"/>
    <property type="match status" value="1"/>
</dbReference>
<proteinExistence type="predicted"/>
<dbReference type="SUPFAM" id="SSF81901">
    <property type="entry name" value="HCP-like"/>
    <property type="match status" value="1"/>
</dbReference>
<dbReference type="Gene3D" id="1.20.120.660">
    <property type="entry name" value="IL-4 antagonist (De novo design) like domain"/>
    <property type="match status" value="1"/>
</dbReference>